<feature type="domain" description="Metaxin glutathione S-transferase" evidence="10">
    <location>
        <begin position="214"/>
        <end position="278"/>
    </location>
</feature>
<sequence>MSEGIQPENHPTELVLHIWPSQWELPSLDPQCIAAVLYMQLSFPGRYSIVECSDPDQSPSGQLPFLTHEHTEVSPLPSIISYLESLARAEAQMADVTLDANLKLSESQRAVAWKAYITSELGDILAHQLFVEHYWTFTHRSLAQLMPYPQRIYVPNRLRRIYQPRLEAIGMWDAHFIEEPEAPKPTTKTPQQEGVPPAQVYKNAFARERLLDKARKAFDLLSSLLNDRDFIYGDSPTTTDIIMAAHILPMLYISFPGSLLAAELRKSYDVLATHAERVLELTRRERPAPILETPTVRSSLSAVFNSWRKETNAFAQEKEKTAANKSNFSARYGKWIFGFVAGIGSVVYLLATGIVSIQTVEEDEEEITPDVFDFEEADE</sequence>
<keyword evidence="7 8" id="KW-0472">Membrane</keyword>
<comment type="subcellular location">
    <subcellularLocation>
        <location evidence="1">Mitochondrion outer membrane</location>
    </subcellularLocation>
</comment>
<protein>
    <submittedName>
        <fullName evidence="11">Uncharacterized protein</fullName>
    </submittedName>
</protein>
<keyword evidence="8" id="KW-0812">Transmembrane</keyword>
<dbReference type="AlphaFoldDB" id="A0A8H3H7A9"/>
<keyword evidence="5" id="KW-0653">Protein transport</keyword>
<accession>A0A8H3H7A9</accession>
<feature type="transmembrane region" description="Helical" evidence="8">
    <location>
        <begin position="335"/>
        <end position="357"/>
    </location>
</feature>
<evidence type="ECO:0000256" key="8">
    <source>
        <dbReference type="SAM" id="Phobius"/>
    </source>
</evidence>
<dbReference type="PANTHER" id="PTHR12289:SF41">
    <property type="entry name" value="FAILED AXON CONNECTIONS-RELATED"/>
    <property type="match status" value="1"/>
</dbReference>
<dbReference type="EMBL" id="CAJMWX010001465">
    <property type="protein sequence ID" value="CAE6490376.1"/>
    <property type="molecule type" value="Genomic_DNA"/>
</dbReference>
<evidence type="ECO:0000259" key="10">
    <source>
        <dbReference type="Pfam" id="PF17171"/>
    </source>
</evidence>
<dbReference type="Pfam" id="PF10568">
    <property type="entry name" value="Tom37"/>
    <property type="match status" value="1"/>
</dbReference>
<name>A0A8H3H7A9_9AGAM</name>
<evidence type="ECO:0000313" key="13">
    <source>
        <dbReference type="Proteomes" id="UP000663888"/>
    </source>
</evidence>
<dbReference type="Proteomes" id="UP000663861">
    <property type="component" value="Unassembled WGS sequence"/>
</dbReference>
<dbReference type="InterPro" id="IPR050931">
    <property type="entry name" value="Mito_Protein_Transport_Metaxin"/>
</dbReference>
<dbReference type="GO" id="GO:0001401">
    <property type="term" value="C:SAM complex"/>
    <property type="evidence" value="ECO:0007669"/>
    <property type="project" value="InterPro"/>
</dbReference>
<keyword evidence="4" id="KW-1000">Mitochondrion outer membrane</keyword>
<evidence type="ECO:0000313" key="12">
    <source>
        <dbReference type="EMBL" id="CAE6521945.1"/>
    </source>
</evidence>
<comment type="caution">
    <text evidence="11">The sequence shown here is derived from an EMBL/GenBank/DDBJ whole genome shotgun (WGS) entry which is preliminary data.</text>
</comment>
<evidence type="ECO:0000256" key="2">
    <source>
        <dbReference type="ARBA" id="ARBA00009170"/>
    </source>
</evidence>
<evidence type="ECO:0000256" key="5">
    <source>
        <dbReference type="ARBA" id="ARBA00022927"/>
    </source>
</evidence>
<dbReference type="GO" id="GO:0007005">
    <property type="term" value="P:mitochondrion organization"/>
    <property type="evidence" value="ECO:0007669"/>
    <property type="project" value="TreeGrafter"/>
</dbReference>
<feature type="domain" description="Mitochondrial outer membrane transport complex Sam37/metaxin N-terminal" evidence="9">
    <location>
        <begin position="32"/>
        <end position="159"/>
    </location>
</feature>
<dbReference type="PANTHER" id="PTHR12289">
    <property type="entry name" value="METAXIN RELATED"/>
    <property type="match status" value="1"/>
</dbReference>
<evidence type="ECO:0000313" key="11">
    <source>
        <dbReference type="EMBL" id="CAE6490376.1"/>
    </source>
</evidence>
<dbReference type="SUPFAM" id="SSF47616">
    <property type="entry name" value="GST C-terminal domain-like"/>
    <property type="match status" value="1"/>
</dbReference>
<dbReference type="Pfam" id="PF17171">
    <property type="entry name" value="GST_C_6"/>
    <property type="match status" value="1"/>
</dbReference>
<evidence type="ECO:0000256" key="1">
    <source>
        <dbReference type="ARBA" id="ARBA00004294"/>
    </source>
</evidence>
<dbReference type="CDD" id="cd03054">
    <property type="entry name" value="GST_N_Metaxin"/>
    <property type="match status" value="1"/>
</dbReference>
<evidence type="ECO:0000256" key="3">
    <source>
        <dbReference type="ARBA" id="ARBA00022448"/>
    </source>
</evidence>
<evidence type="ECO:0000256" key="6">
    <source>
        <dbReference type="ARBA" id="ARBA00023128"/>
    </source>
</evidence>
<comment type="similarity">
    <text evidence="2">Belongs to the metaxin family.</text>
</comment>
<dbReference type="InterPro" id="IPR019564">
    <property type="entry name" value="Sam37/metaxin_N"/>
</dbReference>
<dbReference type="InterPro" id="IPR033468">
    <property type="entry name" value="Metaxin_GST"/>
</dbReference>
<dbReference type="InterPro" id="IPR036282">
    <property type="entry name" value="Glutathione-S-Trfase_C_sf"/>
</dbReference>
<keyword evidence="6" id="KW-0496">Mitochondrion</keyword>
<reference evidence="11" key="1">
    <citation type="submission" date="2021-01" db="EMBL/GenBank/DDBJ databases">
        <authorList>
            <person name="Kaushik A."/>
        </authorList>
    </citation>
    <scope>NUCLEOTIDE SEQUENCE</scope>
    <source>
        <strain evidence="11">AG4-R118</strain>
        <strain evidence="12">AG4-RS23</strain>
    </source>
</reference>
<evidence type="ECO:0000259" key="9">
    <source>
        <dbReference type="Pfam" id="PF10568"/>
    </source>
</evidence>
<keyword evidence="8" id="KW-1133">Transmembrane helix</keyword>
<keyword evidence="3" id="KW-0813">Transport</keyword>
<proteinExistence type="inferred from homology"/>
<dbReference type="EMBL" id="CAJMWY010004166">
    <property type="protein sequence ID" value="CAE6521945.1"/>
    <property type="molecule type" value="Genomic_DNA"/>
</dbReference>
<dbReference type="Proteomes" id="UP000663888">
    <property type="component" value="Unassembled WGS sequence"/>
</dbReference>
<organism evidence="11 13">
    <name type="scientific">Rhizoctonia solani</name>
    <dbReference type="NCBI Taxonomy" id="456999"/>
    <lineage>
        <taxon>Eukaryota</taxon>
        <taxon>Fungi</taxon>
        <taxon>Dikarya</taxon>
        <taxon>Basidiomycota</taxon>
        <taxon>Agaricomycotina</taxon>
        <taxon>Agaricomycetes</taxon>
        <taxon>Cantharellales</taxon>
        <taxon>Ceratobasidiaceae</taxon>
        <taxon>Rhizoctonia</taxon>
    </lineage>
</organism>
<evidence type="ECO:0000256" key="7">
    <source>
        <dbReference type="ARBA" id="ARBA00023136"/>
    </source>
</evidence>
<dbReference type="GO" id="GO:0015031">
    <property type="term" value="P:protein transport"/>
    <property type="evidence" value="ECO:0007669"/>
    <property type="project" value="UniProtKB-KW"/>
</dbReference>
<evidence type="ECO:0000256" key="4">
    <source>
        <dbReference type="ARBA" id="ARBA00022787"/>
    </source>
</evidence>
<gene>
    <name evidence="11" type="ORF">RDB_LOCUS138327</name>
    <name evidence="12" type="ORF">RDB_LOCUS157202</name>
</gene>